<name>A0A6H5G0X1_9HEMI</name>
<dbReference type="OrthoDB" id="10507529at2759"/>
<sequence length="105" mass="12088">MNRAEEVELFRRSREVSILRAPAASKPAQAAKRPEDLVLSVLKEPIANHQDANQPSSLVSTSEDDEEQTRVSIFRKKKASRRRKIAEPNVALAPRRFRHYIFIYC</sequence>
<reference evidence="2 3" key="1">
    <citation type="submission" date="2020-02" db="EMBL/GenBank/DDBJ databases">
        <authorList>
            <person name="Ferguson B K."/>
        </authorList>
    </citation>
    <scope>NUCLEOTIDE SEQUENCE [LARGE SCALE GENOMIC DNA]</scope>
</reference>
<keyword evidence="3" id="KW-1185">Reference proteome</keyword>
<organism evidence="2 3">
    <name type="scientific">Nesidiocoris tenuis</name>
    <dbReference type="NCBI Taxonomy" id="355587"/>
    <lineage>
        <taxon>Eukaryota</taxon>
        <taxon>Metazoa</taxon>
        <taxon>Ecdysozoa</taxon>
        <taxon>Arthropoda</taxon>
        <taxon>Hexapoda</taxon>
        <taxon>Insecta</taxon>
        <taxon>Pterygota</taxon>
        <taxon>Neoptera</taxon>
        <taxon>Paraneoptera</taxon>
        <taxon>Hemiptera</taxon>
        <taxon>Heteroptera</taxon>
        <taxon>Panheteroptera</taxon>
        <taxon>Cimicomorpha</taxon>
        <taxon>Miridae</taxon>
        <taxon>Dicyphina</taxon>
        <taxon>Nesidiocoris</taxon>
    </lineage>
</organism>
<accession>A0A6H5G0X1</accession>
<evidence type="ECO:0000313" key="3">
    <source>
        <dbReference type="Proteomes" id="UP000479000"/>
    </source>
</evidence>
<protein>
    <submittedName>
        <fullName evidence="2">Uncharacterized protein</fullName>
    </submittedName>
</protein>
<feature type="compositionally biased region" description="Polar residues" evidence="1">
    <location>
        <begin position="50"/>
        <end position="61"/>
    </location>
</feature>
<proteinExistence type="predicted"/>
<dbReference type="EMBL" id="CADCXU010003313">
    <property type="protein sequence ID" value="CAA9995461.1"/>
    <property type="molecule type" value="Genomic_DNA"/>
</dbReference>
<dbReference type="Proteomes" id="UP000479000">
    <property type="component" value="Unassembled WGS sequence"/>
</dbReference>
<gene>
    <name evidence="2" type="ORF">NTEN_LOCUS2252</name>
</gene>
<feature type="region of interest" description="Disordered" evidence="1">
    <location>
        <begin position="44"/>
        <end position="70"/>
    </location>
</feature>
<dbReference type="AlphaFoldDB" id="A0A6H5G0X1"/>
<evidence type="ECO:0000313" key="2">
    <source>
        <dbReference type="EMBL" id="CAA9995461.1"/>
    </source>
</evidence>
<evidence type="ECO:0000256" key="1">
    <source>
        <dbReference type="SAM" id="MobiDB-lite"/>
    </source>
</evidence>